<reference evidence="2 3" key="1">
    <citation type="submission" date="2018-06" db="EMBL/GenBank/DDBJ databases">
        <title>NTM in soil in Japan.</title>
        <authorList>
            <person name="Ohya K."/>
        </authorList>
    </citation>
    <scope>NUCLEOTIDE SEQUENCE [LARGE SCALE GENOMIC DNA]</scope>
    <source>
        <strain evidence="2 3">GF28</strain>
    </source>
</reference>
<dbReference type="EMBL" id="QMEV01000001">
    <property type="protein sequence ID" value="RAV17545.1"/>
    <property type="molecule type" value="Genomic_DNA"/>
</dbReference>
<protein>
    <recommendedName>
        <fullName evidence="1">4Fe-4S Wbl-type domain-containing protein</fullName>
    </recommendedName>
</protein>
<dbReference type="AlphaFoldDB" id="A0A329MBU1"/>
<gene>
    <name evidence="2" type="ORF">DQP57_00535</name>
</gene>
<comment type="caution">
    <text evidence="2">The sequence shown here is derived from an EMBL/GenBank/DDBJ whole genome shotgun (WGS) entry which is preliminary data.</text>
</comment>
<sequence length="89" mass="10373">MTEDEESYWEHAARALVGPIRDTYEGDWMDAANCQVERVDDNRFLRKPLPAESLIWEGICKQCPVSLQCMEWADKHEVRGVFAAGEWRE</sequence>
<dbReference type="Pfam" id="PF02467">
    <property type="entry name" value="Whib"/>
    <property type="match status" value="1"/>
</dbReference>
<feature type="domain" description="4Fe-4S Wbl-type" evidence="1">
    <location>
        <begin position="28"/>
        <end position="84"/>
    </location>
</feature>
<evidence type="ECO:0000313" key="3">
    <source>
        <dbReference type="Proteomes" id="UP000250915"/>
    </source>
</evidence>
<accession>A0A329MBU1</accession>
<name>A0A329MBU1_9MYCO</name>
<organism evidence="2 3">
    <name type="scientific">Mycobacterium colombiense</name>
    <dbReference type="NCBI Taxonomy" id="339268"/>
    <lineage>
        <taxon>Bacteria</taxon>
        <taxon>Bacillati</taxon>
        <taxon>Actinomycetota</taxon>
        <taxon>Actinomycetes</taxon>
        <taxon>Mycobacteriales</taxon>
        <taxon>Mycobacteriaceae</taxon>
        <taxon>Mycobacterium</taxon>
        <taxon>Mycobacterium avium complex (MAC)</taxon>
    </lineage>
</organism>
<dbReference type="InterPro" id="IPR034768">
    <property type="entry name" value="4FE4S_WBL"/>
</dbReference>
<evidence type="ECO:0000313" key="2">
    <source>
        <dbReference type="EMBL" id="RAV17545.1"/>
    </source>
</evidence>
<dbReference type="Proteomes" id="UP000250915">
    <property type="component" value="Unassembled WGS sequence"/>
</dbReference>
<evidence type="ECO:0000259" key="1">
    <source>
        <dbReference type="Pfam" id="PF02467"/>
    </source>
</evidence>
<proteinExistence type="predicted"/>